<accession>A0ABW4Q628</accession>
<organism evidence="2 3">
    <name type="scientific">Arthrobacter flavus</name>
    <dbReference type="NCBI Taxonomy" id="95172"/>
    <lineage>
        <taxon>Bacteria</taxon>
        <taxon>Bacillati</taxon>
        <taxon>Actinomycetota</taxon>
        <taxon>Actinomycetes</taxon>
        <taxon>Micrococcales</taxon>
        <taxon>Micrococcaceae</taxon>
        <taxon>Arthrobacter</taxon>
    </lineage>
</organism>
<evidence type="ECO:0000313" key="2">
    <source>
        <dbReference type="EMBL" id="MFD1845919.1"/>
    </source>
</evidence>
<name>A0ABW4Q628_9MICC</name>
<evidence type="ECO:0000313" key="3">
    <source>
        <dbReference type="Proteomes" id="UP001597307"/>
    </source>
</evidence>
<protein>
    <recommendedName>
        <fullName evidence="4">Lipoprotein</fullName>
    </recommendedName>
</protein>
<dbReference type="Proteomes" id="UP001597307">
    <property type="component" value="Unassembled WGS sequence"/>
</dbReference>
<dbReference type="PROSITE" id="PS51257">
    <property type="entry name" value="PROKAR_LIPOPROTEIN"/>
    <property type="match status" value="1"/>
</dbReference>
<feature type="signal peptide" evidence="1">
    <location>
        <begin position="1"/>
        <end position="19"/>
    </location>
</feature>
<comment type="caution">
    <text evidence="2">The sequence shown here is derived from an EMBL/GenBank/DDBJ whole genome shotgun (WGS) entry which is preliminary data.</text>
</comment>
<evidence type="ECO:0008006" key="4">
    <source>
        <dbReference type="Google" id="ProtNLM"/>
    </source>
</evidence>
<gene>
    <name evidence="2" type="ORF">ACFSFX_04845</name>
</gene>
<keyword evidence="3" id="KW-1185">Reference proteome</keyword>
<proteinExistence type="predicted"/>
<keyword evidence="1" id="KW-0732">Signal</keyword>
<dbReference type="EMBL" id="JBHUGA010000011">
    <property type="protein sequence ID" value="MFD1845919.1"/>
    <property type="molecule type" value="Genomic_DNA"/>
</dbReference>
<feature type="chain" id="PRO_5045536771" description="Lipoprotein" evidence="1">
    <location>
        <begin position="20"/>
        <end position="203"/>
    </location>
</feature>
<evidence type="ECO:0000256" key="1">
    <source>
        <dbReference type="SAM" id="SignalP"/>
    </source>
</evidence>
<reference evidence="3" key="1">
    <citation type="journal article" date="2019" name="Int. J. Syst. Evol. Microbiol.">
        <title>The Global Catalogue of Microorganisms (GCM) 10K type strain sequencing project: providing services to taxonomists for standard genome sequencing and annotation.</title>
        <authorList>
            <consortium name="The Broad Institute Genomics Platform"/>
            <consortium name="The Broad Institute Genome Sequencing Center for Infectious Disease"/>
            <person name="Wu L."/>
            <person name="Ma J."/>
        </authorList>
    </citation>
    <scope>NUCLEOTIDE SEQUENCE [LARGE SCALE GENOMIC DNA]</scope>
    <source>
        <strain evidence="3">JCM 11496</strain>
    </source>
</reference>
<sequence>MRSSRWFVFVATVPLLAITACTSSPDPSPNPQTSSSAVPCIPAAGEITWQSASDAGFQLIGLSEFVIAADGTTTRSDTVLDHEVELIDINPLVVSVYQLDDRDDLFTALVEDVRRTGQVPEGFGEPIDPFAFADAEPAPNEGRYFMGFEVMTTRVPFEADCGGGLIKGSLRGPISGGGSATLIQCGYVPESQSPVDPQLRSYC</sequence>
<dbReference type="RefSeq" id="WP_343880518.1">
    <property type="nucleotide sequence ID" value="NZ_BAAAIJ010000047.1"/>
</dbReference>